<evidence type="ECO:0000313" key="1">
    <source>
        <dbReference type="EMBL" id="KAK3282889.1"/>
    </source>
</evidence>
<protein>
    <submittedName>
        <fullName evidence="1">Uncharacterized protein</fullName>
    </submittedName>
</protein>
<comment type="caution">
    <text evidence="1">The sequence shown here is derived from an EMBL/GenBank/DDBJ whole genome shotgun (WGS) entry which is preliminary data.</text>
</comment>
<proteinExistence type="predicted"/>
<dbReference type="Proteomes" id="UP001190700">
    <property type="component" value="Unassembled WGS sequence"/>
</dbReference>
<dbReference type="AlphaFoldDB" id="A0AAE0LFI7"/>
<name>A0AAE0LFI7_9CHLO</name>
<sequence length="151" mass="16383">MAEELAEVLQSAGVTWELVAGYIVEEGLARFHVAAHRQVELINTKQMGNGWLGGALQECQAREYVQQWVKCAVASSRRPFTPDVFFLAGWSPAEACVPIAEENEEGDHALLCALAICLGGNPTVRARLFSLSREGATSHLNALAEEGGFRL</sequence>
<reference evidence="1 2" key="1">
    <citation type="journal article" date="2015" name="Genome Biol. Evol.">
        <title>Comparative Genomics of a Bacterivorous Green Alga Reveals Evolutionary Causalities and Consequences of Phago-Mixotrophic Mode of Nutrition.</title>
        <authorList>
            <person name="Burns J.A."/>
            <person name="Paasch A."/>
            <person name="Narechania A."/>
            <person name="Kim E."/>
        </authorList>
    </citation>
    <scope>NUCLEOTIDE SEQUENCE [LARGE SCALE GENOMIC DNA]</scope>
    <source>
        <strain evidence="1 2">PLY_AMNH</strain>
    </source>
</reference>
<gene>
    <name evidence="1" type="ORF">CYMTET_9392</name>
</gene>
<accession>A0AAE0LFI7</accession>
<keyword evidence="2" id="KW-1185">Reference proteome</keyword>
<dbReference type="EMBL" id="LGRX02003111">
    <property type="protein sequence ID" value="KAK3282889.1"/>
    <property type="molecule type" value="Genomic_DNA"/>
</dbReference>
<evidence type="ECO:0000313" key="2">
    <source>
        <dbReference type="Proteomes" id="UP001190700"/>
    </source>
</evidence>
<organism evidence="1 2">
    <name type="scientific">Cymbomonas tetramitiformis</name>
    <dbReference type="NCBI Taxonomy" id="36881"/>
    <lineage>
        <taxon>Eukaryota</taxon>
        <taxon>Viridiplantae</taxon>
        <taxon>Chlorophyta</taxon>
        <taxon>Pyramimonadophyceae</taxon>
        <taxon>Pyramimonadales</taxon>
        <taxon>Pyramimonadaceae</taxon>
        <taxon>Cymbomonas</taxon>
    </lineage>
</organism>